<name>A0A3D9UK56_9MICO</name>
<sequence length="188" mass="21002">MNNDMSEIARRQERFRAMMIGLVLGDARLGPDGETLVAGAATDLAMRQLHALIRSWRPQGSRNESTLIQATINDLQSFVYKTDEPTSVQLEPRPWFAANPLFHKRRGNARATVEAVNEGLKYFGGTSKGVHGLLRSAPLCALNSTADDVNEMISLSVCLTTTWTTSPTRRSCSTCFWLAWRRHPPRRS</sequence>
<accession>A0A3D9UK56</accession>
<reference evidence="1 2" key="1">
    <citation type="submission" date="2018-08" db="EMBL/GenBank/DDBJ databases">
        <title>Sequencing the genomes of 1000 actinobacteria strains.</title>
        <authorList>
            <person name="Klenk H.-P."/>
        </authorList>
    </citation>
    <scope>NUCLEOTIDE SEQUENCE [LARGE SCALE GENOMIC DNA]</scope>
    <source>
        <strain evidence="1 2">DSM 22967</strain>
    </source>
</reference>
<keyword evidence="2" id="KW-1185">Reference proteome</keyword>
<evidence type="ECO:0000313" key="2">
    <source>
        <dbReference type="Proteomes" id="UP000256253"/>
    </source>
</evidence>
<dbReference type="AlphaFoldDB" id="A0A3D9UK56"/>
<dbReference type="EMBL" id="QTUA01000001">
    <property type="protein sequence ID" value="REF29689.1"/>
    <property type="molecule type" value="Genomic_DNA"/>
</dbReference>
<evidence type="ECO:0000313" key="1">
    <source>
        <dbReference type="EMBL" id="REF29689.1"/>
    </source>
</evidence>
<organism evidence="1 2">
    <name type="scientific">Calidifontibacter indicus</name>
    <dbReference type="NCBI Taxonomy" id="419650"/>
    <lineage>
        <taxon>Bacteria</taxon>
        <taxon>Bacillati</taxon>
        <taxon>Actinomycetota</taxon>
        <taxon>Actinomycetes</taxon>
        <taxon>Micrococcales</taxon>
        <taxon>Dermacoccaceae</taxon>
        <taxon>Calidifontibacter</taxon>
    </lineage>
</organism>
<dbReference type="Proteomes" id="UP000256253">
    <property type="component" value="Unassembled WGS sequence"/>
</dbReference>
<comment type="caution">
    <text evidence="1">The sequence shown here is derived from an EMBL/GenBank/DDBJ whole genome shotgun (WGS) entry which is preliminary data.</text>
</comment>
<proteinExistence type="predicted"/>
<protein>
    <submittedName>
        <fullName evidence="1">Uncharacterized protein</fullName>
    </submittedName>
</protein>
<gene>
    <name evidence="1" type="ORF">DFJ65_0654</name>
</gene>